<evidence type="ECO:0000313" key="13">
    <source>
        <dbReference type="EMBL" id="GCB74865.1"/>
    </source>
</evidence>
<keyword evidence="6 11" id="KW-0175">Coiled coil</keyword>
<dbReference type="OMA" id="HEYSSPC"/>
<comment type="caution">
    <text evidence="13">The sequence shown here is derived from an EMBL/GenBank/DDBJ whole genome shotgun (WGS) entry which is preliminary data.</text>
</comment>
<feature type="coiled-coil region" evidence="11">
    <location>
        <begin position="119"/>
        <end position="146"/>
    </location>
</feature>
<evidence type="ECO:0000256" key="2">
    <source>
        <dbReference type="ARBA" id="ARBA00008729"/>
    </source>
</evidence>
<reference evidence="13 14" key="1">
    <citation type="journal article" date="2018" name="Nat. Ecol. Evol.">
        <title>Shark genomes provide insights into elasmobranch evolution and the origin of vertebrates.</title>
        <authorList>
            <person name="Hara Y"/>
            <person name="Yamaguchi K"/>
            <person name="Onimaru K"/>
            <person name="Kadota M"/>
            <person name="Koyanagi M"/>
            <person name="Keeley SD"/>
            <person name="Tatsumi K"/>
            <person name="Tanaka K"/>
            <person name="Motone F"/>
            <person name="Kageyama Y"/>
            <person name="Nozu R"/>
            <person name="Adachi N"/>
            <person name="Nishimura O"/>
            <person name="Nakagawa R"/>
            <person name="Tanegashima C"/>
            <person name="Kiyatake I"/>
            <person name="Matsumoto R"/>
            <person name="Murakumo K"/>
            <person name="Nishida K"/>
            <person name="Terakita A"/>
            <person name="Kuratani S"/>
            <person name="Sato K"/>
            <person name="Hyodo S Kuraku.S."/>
        </authorList>
    </citation>
    <scope>NUCLEOTIDE SEQUENCE [LARGE SCALE GENOMIC DNA]</scope>
</reference>
<dbReference type="InterPro" id="IPR018468">
    <property type="entry name" value="SFR1/Mei5"/>
</dbReference>
<dbReference type="Pfam" id="PF10376">
    <property type="entry name" value="Mei5"/>
    <property type="match status" value="1"/>
</dbReference>
<evidence type="ECO:0000256" key="7">
    <source>
        <dbReference type="ARBA" id="ARBA00023163"/>
    </source>
</evidence>
<proteinExistence type="inferred from homology"/>
<keyword evidence="4" id="KW-0227">DNA damage</keyword>
<accession>A0A401PP29</accession>
<dbReference type="Proteomes" id="UP000288216">
    <property type="component" value="Unassembled WGS sequence"/>
</dbReference>
<dbReference type="InterPro" id="IPR042429">
    <property type="entry name" value="SFR1"/>
</dbReference>
<dbReference type="Gene3D" id="6.10.140.1020">
    <property type="match status" value="1"/>
</dbReference>
<evidence type="ECO:0000256" key="1">
    <source>
        <dbReference type="ARBA" id="ARBA00004123"/>
    </source>
</evidence>
<dbReference type="AlphaFoldDB" id="A0A401PP29"/>
<organism evidence="13 14">
    <name type="scientific">Scyliorhinus torazame</name>
    <name type="common">Cloudy catshark</name>
    <name type="synonym">Catulus torazame</name>
    <dbReference type="NCBI Taxonomy" id="75743"/>
    <lineage>
        <taxon>Eukaryota</taxon>
        <taxon>Metazoa</taxon>
        <taxon>Chordata</taxon>
        <taxon>Craniata</taxon>
        <taxon>Vertebrata</taxon>
        <taxon>Chondrichthyes</taxon>
        <taxon>Elasmobranchii</taxon>
        <taxon>Galeomorphii</taxon>
        <taxon>Galeoidea</taxon>
        <taxon>Carcharhiniformes</taxon>
        <taxon>Scyliorhinidae</taxon>
        <taxon>Scyliorhinus</taxon>
    </lineage>
</organism>
<gene>
    <name evidence="13" type="ORF">scyTo_0020276</name>
</gene>
<dbReference type="EMBL" id="BFAA01016142">
    <property type="protein sequence ID" value="GCB74865.1"/>
    <property type="molecule type" value="Genomic_DNA"/>
</dbReference>
<dbReference type="GO" id="GO:0000724">
    <property type="term" value="P:double-strand break repair via homologous recombination"/>
    <property type="evidence" value="ECO:0007669"/>
    <property type="project" value="InterPro"/>
</dbReference>
<feature type="region of interest" description="Disordered" evidence="12">
    <location>
        <begin position="1"/>
        <end position="59"/>
    </location>
</feature>
<keyword evidence="14" id="KW-1185">Reference proteome</keyword>
<protein>
    <recommendedName>
        <fullName evidence="3">Swi5-dependent recombination DNA repair protein 1 homolog</fullName>
    </recommendedName>
    <alternativeName>
        <fullName evidence="10">Meiosis protein 5 homolog</fullName>
    </alternativeName>
</protein>
<comment type="subcellular location">
    <subcellularLocation>
        <location evidence="1">Nucleus</location>
    </subcellularLocation>
</comment>
<evidence type="ECO:0000256" key="3">
    <source>
        <dbReference type="ARBA" id="ARBA00014688"/>
    </source>
</evidence>
<evidence type="ECO:0000313" key="14">
    <source>
        <dbReference type="Proteomes" id="UP000288216"/>
    </source>
</evidence>
<evidence type="ECO:0000256" key="10">
    <source>
        <dbReference type="ARBA" id="ARBA00033234"/>
    </source>
</evidence>
<evidence type="ECO:0000256" key="9">
    <source>
        <dbReference type="ARBA" id="ARBA00023242"/>
    </source>
</evidence>
<keyword evidence="8" id="KW-0234">DNA repair</keyword>
<evidence type="ECO:0000256" key="12">
    <source>
        <dbReference type="SAM" id="MobiDB-lite"/>
    </source>
</evidence>
<keyword evidence="7" id="KW-0804">Transcription</keyword>
<dbReference type="OrthoDB" id="10051617at2759"/>
<comment type="similarity">
    <text evidence="2">Belongs to the SFR1/MEI5 family.</text>
</comment>
<feature type="compositionally biased region" description="Polar residues" evidence="12">
    <location>
        <begin position="44"/>
        <end position="56"/>
    </location>
</feature>
<keyword evidence="9" id="KW-0539">Nucleus</keyword>
<evidence type="ECO:0000256" key="11">
    <source>
        <dbReference type="SAM" id="Coils"/>
    </source>
</evidence>
<evidence type="ECO:0000256" key="6">
    <source>
        <dbReference type="ARBA" id="ARBA00023054"/>
    </source>
</evidence>
<sequence length="214" mass="24179">MAAKTPMSASLRERLKKTRRSFNSPFIVPKRLKIDCQSEGGGSTNPDTDGSKSQTPDEACCVDSGVTTGTESLCNKKADEQPETSVMGECLRSHCTAARNIQTPPVSPSFNISSVIPEQQQLLEEKEQLQRKVREKEEILRRLKMVQMYRAKNNLEELGSLIEKWRKSSQTLLYELQMALSTDSKPTLTQLIDNLAVEDRLLHYNRLEEDFTDA</sequence>
<dbReference type="PANTHER" id="PTHR28643">
    <property type="entry name" value="SWI5-DEPENDENT RECOMBINATION DNA REPAIR PROTEIN 1 HOMOLOG"/>
    <property type="match status" value="1"/>
</dbReference>
<dbReference type="GO" id="GO:0003713">
    <property type="term" value="F:transcription coactivator activity"/>
    <property type="evidence" value="ECO:0007669"/>
    <property type="project" value="InterPro"/>
</dbReference>
<dbReference type="GO" id="GO:0032798">
    <property type="term" value="C:Swi5-Sfr1 complex"/>
    <property type="evidence" value="ECO:0007669"/>
    <property type="project" value="InterPro"/>
</dbReference>
<evidence type="ECO:0000256" key="8">
    <source>
        <dbReference type="ARBA" id="ARBA00023204"/>
    </source>
</evidence>
<dbReference type="PANTHER" id="PTHR28643:SF1">
    <property type="entry name" value="SWI5-DEPENDENT RECOMBINATION DNA REPAIR PROTEIN 1 HOMOLOG"/>
    <property type="match status" value="1"/>
</dbReference>
<name>A0A401PP29_SCYTO</name>
<evidence type="ECO:0000256" key="4">
    <source>
        <dbReference type="ARBA" id="ARBA00022763"/>
    </source>
</evidence>
<keyword evidence="5" id="KW-0805">Transcription regulation</keyword>
<evidence type="ECO:0000256" key="5">
    <source>
        <dbReference type="ARBA" id="ARBA00023015"/>
    </source>
</evidence>